<evidence type="ECO:0000313" key="2">
    <source>
        <dbReference type="Proteomes" id="UP001143910"/>
    </source>
</evidence>
<comment type="caution">
    <text evidence="1">The sequence shown here is derived from an EMBL/GenBank/DDBJ whole genome shotgun (WGS) entry which is preliminary data.</text>
</comment>
<evidence type="ECO:0000313" key="1">
    <source>
        <dbReference type="EMBL" id="KAJ2983011.1"/>
    </source>
</evidence>
<sequence>MPVSSRPSHSKSRNGCLRCKAKKTKCDEKKPSCSRCQDRGFQCPGYALDIRWSHKHQVRSERAAFDTAASSGPISFEGIEIEAFEAPNVSSCGQQLESLGRSAGLGATPEPAHGVSELQSPHSTTDAAASNFSLLHQTDVFDSNLAPIAWTLDNGEGATLEAGMGGIPPTPASPQPWDDVYHNERRRSSSISADGDVEEIVPIRLEADTFSCTQAGIFNLPTALSEYFFRDIIAAYCLWDSKANEMRNLVEATWQFSGALYHTIQSMAAACLSREFPHMRAVALDEHNQARSHVQHYSSLSSGKDRDSMLLAATLLGHTSSWLDPKNLATDMYRTSYGMLTEAAQSQTASQDLLSFFGGTMDYWTMLLAFLTDGKELELEQHRAQTRVAGHYQGPKKEAEPHPYVGISHDMVRALGKVGSLVFRHRKILSGVKFLTEDDFDVFRAAIQEARRLERVFLAHRTPDLSGVADPGDLKTPLKHLELIDEAYRCTGLLQLYRVFPDLLKERYRPWEADELLQPLPSDRVPTESERNQWLTDFALHILGVLQEIPFESRTRSAQPFLMVAISSELRIPKASSVPTEFNNCPGSSALPGLDTTSINTARARKFVSSRLAAYTHILPVRKSQVILDLTSEVWRAMDSGKRDVYWLDIATEKQLKTMMG</sequence>
<dbReference type="EMBL" id="JANJQO010000048">
    <property type="protein sequence ID" value="KAJ2983011.1"/>
    <property type="molecule type" value="Genomic_DNA"/>
</dbReference>
<proteinExistence type="predicted"/>
<dbReference type="Proteomes" id="UP001143910">
    <property type="component" value="Unassembled WGS sequence"/>
</dbReference>
<keyword evidence="2" id="KW-1185">Reference proteome</keyword>
<accession>A0ACC1NVX3</accession>
<gene>
    <name evidence="1" type="ORF">NQ176_g1007</name>
</gene>
<reference evidence="1" key="1">
    <citation type="submission" date="2022-08" db="EMBL/GenBank/DDBJ databases">
        <title>Genome Sequence of Lecanicillium fungicola.</title>
        <authorList>
            <person name="Buettner E."/>
        </authorList>
    </citation>
    <scope>NUCLEOTIDE SEQUENCE</scope>
    <source>
        <strain evidence="1">Babe33</strain>
    </source>
</reference>
<protein>
    <submittedName>
        <fullName evidence="1">Uncharacterized protein</fullName>
    </submittedName>
</protein>
<name>A0ACC1NVX3_9HYPO</name>
<organism evidence="1 2">
    <name type="scientific">Zarea fungicola</name>
    <dbReference type="NCBI Taxonomy" id="93591"/>
    <lineage>
        <taxon>Eukaryota</taxon>
        <taxon>Fungi</taxon>
        <taxon>Dikarya</taxon>
        <taxon>Ascomycota</taxon>
        <taxon>Pezizomycotina</taxon>
        <taxon>Sordariomycetes</taxon>
        <taxon>Hypocreomycetidae</taxon>
        <taxon>Hypocreales</taxon>
        <taxon>Cordycipitaceae</taxon>
        <taxon>Zarea</taxon>
    </lineage>
</organism>